<gene>
    <name evidence="1" type="ORF">VNO77_03922</name>
</gene>
<dbReference type="EMBL" id="JAYMYQ010000001">
    <property type="protein sequence ID" value="KAK7361837.1"/>
    <property type="molecule type" value="Genomic_DNA"/>
</dbReference>
<keyword evidence="2" id="KW-1185">Reference proteome</keyword>
<dbReference type="AlphaFoldDB" id="A0AAN9N0R5"/>
<dbReference type="Proteomes" id="UP001367508">
    <property type="component" value="Unassembled WGS sequence"/>
</dbReference>
<reference evidence="1 2" key="1">
    <citation type="submission" date="2024-01" db="EMBL/GenBank/DDBJ databases">
        <title>The genomes of 5 underutilized Papilionoideae crops provide insights into root nodulation and disease resistanc.</title>
        <authorList>
            <person name="Jiang F."/>
        </authorList>
    </citation>
    <scope>NUCLEOTIDE SEQUENCE [LARGE SCALE GENOMIC DNA]</scope>
    <source>
        <strain evidence="1">LVBAO_FW01</strain>
        <tissue evidence="1">Leaves</tissue>
    </source>
</reference>
<name>A0AAN9N0R5_CANGL</name>
<organism evidence="1 2">
    <name type="scientific">Canavalia gladiata</name>
    <name type="common">Sword bean</name>
    <name type="synonym">Dolichos gladiatus</name>
    <dbReference type="NCBI Taxonomy" id="3824"/>
    <lineage>
        <taxon>Eukaryota</taxon>
        <taxon>Viridiplantae</taxon>
        <taxon>Streptophyta</taxon>
        <taxon>Embryophyta</taxon>
        <taxon>Tracheophyta</taxon>
        <taxon>Spermatophyta</taxon>
        <taxon>Magnoliopsida</taxon>
        <taxon>eudicotyledons</taxon>
        <taxon>Gunneridae</taxon>
        <taxon>Pentapetalae</taxon>
        <taxon>rosids</taxon>
        <taxon>fabids</taxon>
        <taxon>Fabales</taxon>
        <taxon>Fabaceae</taxon>
        <taxon>Papilionoideae</taxon>
        <taxon>50 kb inversion clade</taxon>
        <taxon>NPAAA clade</taxon>
        <taxon>indigoferoid/millettioid clade</taxon>
        <taxon>Phaseoleae</taxon>
        <taxon>Canavalia</taxon>
    </lineage>
</organism>
<sequence length="81" mass="9620">MIGLELFWEWQHERWHQWQVFVSPLVSEICFPRITTNFKSARDPSLDSHAHYEINNSCNDLPILRFGQCQEAFIMTLSLPL</sequence>
<proteinExistence type="predicted"/>
<evidence type="ECO:0000313" key="2">
    <source>
        <dbReference type="Proteomes" id="UP001367508"/>
    </source>
</evidence>
<comment type="caution">
    <text evidence="1">The sequence shown here is derived from an EMBL/GenBank/DDBJ whole genome shotgun (WGS) entry which is preliminary data.</text>
</comment>
<accession>A0AAN9N0R5</accession>
<evidence type="ECO:0000313" key="1">
    <source>
        <dbReference type="EMBL" id="KAK7361837.1"/>
    </source>
</evidence>
<protein>
    <submittedName>
        <fullName evidence="1">Uncharacterized protein</fullName>
    </submittedName>
</protein>